<evidence type="ECO:0000256" key="2">
    <source>
        <dbReference type="ARBA" id="ARBA00004496"/>
    </source>
</evidence>
<feature type="compositionally biased region" description="Low complexity" evidence="12">
    <location>
        <begin position="125"/>
        <end position="157"/>
    </location>
</feature>
<keyword evidence="7" id="KW-0524">Neurogenesis</keyword>
<comment type="caution">
    <text evidence="13">The sequence shown here is derived from an EMBL/GenBank/DDBJ whole genome shotgun (WGS) entry which is preliminary data.</text>
</comment>
<evidence type="ECO:0000256" key="4">
    <source>
        <dbReference type="ARBA" id="ARBA00011667"/>
    </source>
</evidence>
<dbReference type="EMBL" id="VYZE01000039">
    <property type="protein sequence ID" value="NWU61767.1"/>
    <property type="molecule type" value="Genomic_DNA"/>
</dbReference>
<evidence type="ECO:0000256" key="3">
    <source>
        <dbReference type="ARBA" id="ARBA00010906"/>
    </source>
</evidence>
<dbReference type="GO" id="GO:0015631">
    <property type="term" value="F:tubulin binding"/>
    <property type="evidence" value="ECO:0007669"/>
    <property type="project" value="InterPro"/>
</dbReference>
<evidence type="ECO:0000256" key="10">
    <source>
        <dbReference type="ARBA" id="ARBA00024957"/>
    </source>
</evidence>
<proteinExistence type="inferred from homology"/>
<dbReference type="GO" id="GO:0045746">
    <property type="term" value="P:negative regulation of Notch signaling pathway"/>
    <property type="evidence" value="ECO:0007669"/>
    <property type="project" value="TreeGrafter"/>
</dbReference>
<feature type="compositionally biased region" description="Polar residues" evidence="12">
    <location>
        <begin position="94"/>
        <end position="107"/>
    </location>
</feature>
<dbReference type="AlphaFoldDB" id="A0A7K5Y910"/>
<dbReference type="OrthoDB" id="10061257at2759"/>
<dbReference type="InterPro" id="IPR031418">
    <property type="entry name" value="RITA1"/>
</dbReference>
<comment type="subcellular location">
    <subcellularLocation>
        <location evidence="2">Cytoplasm</location>
    </subcellularLocation>
    <subcellularLocation>
        <location evidence="1">Nucleus</location>
    </subcellularLocation>
</comment>
<evidence type="ECO:0000256" key="5">
    <source>
        <dbReference type="ARBA" id="ARBA00014447"/>
    </source>
</evidence>
<feature type="non-terminal residue" evidence="13">
    <location>
        <position position="1"/>
    </location>
</feature>
<evidence type="ECO:0000256" key="7">
    <source>
        <dbReference type="ARBA" id="ARBA00022902"/>
    </source>
</evidence>
<gene>
    <name evidence="13" type="primary">Rita1</name>
    <name evidence="13" type="ORF">PTEBUR_R15016</name>
</gene>
<feature type="region of interest" description="Disordered" evidence="12">
    <location>
        <begin position="31"/>
        <end position="167"/>
    </location>
</feature>
<keyword evidence="14" id="KW-1185">Reference proteome</keyword>
<reference evidence="13 14" key="1">
    <citation type="submission" date="2019-09" db="EMBL/GenBank/DDBJ databases">
        <title>Bird 10,000 Genomes (B10K) Project - Family phase.</title>
        <authorList>
            <person name="Zhang G."/>
        </authorList>
    </citation>
    <scope>NUCLEOTIDE SEQUENCE [LARGE SCALE GENOMIC DNA]</scope>
    <source>
        <strain evidence="13">B10K-DU-027-49</strain>
        <tissue evidence="13">Muscle</tissue>
    </source>
</reference>
<keyword evidence="6" id="KW-0963">Cytoplasm</keyword>
<dbReference type="GO" id="GO:0007219">
    <property type="term" value="P:Notch signaling pathway"/>
    <property type="evidence" value="ECO:0007669"/>
    <property type="project" value="UniProtKB-KW"/>
</dbReference>
<comment type="similarity">
    <text evidence="3">Belongs to the RITA family.</text>
</comment>
<comment type="function">
    <text evidence="10">Tubulin-binding protein that acts as a negative regulator of Notch signaling pathway. Shuttles between the cytoplasm and the nucleus and mediates the nuclear export of RBPJ/RBPSUH, thereby preventing the interaction between RBPJ/RBPSUH and NICD product of Notch proteins (Notch intracellular domain), leading to down-regulate Notch-mediated transcription. May play a role in neurogenesis.</text>
</comment>
<keyword evidence="9" id="KW-0539">Nucleus</keyword>
<keyword evidence="8" id="KW-0914">Notch signaling pathway</keyword>
<protein>
    <recommendedName>
        <fullName evidence="5">RBPJ-interacting and tubulin-associated protein 1</fullName>
    </recommendedName>
    <alternativeName>
        <fullName evidence="11">RBPJ-interacting and tubulin-associated protein</fullName>
    </alternativeName>
</protein>
<evidence type="ECO:0000256" key="1">
    <source>
        <dbReference type="ARBA" id="ARBA00004123"/>
    </source>
</evidence>
<dbReference type="PANTHER" id="PTHR34917">
    <property type="entry name" value="RBPJ-INTERACTING AND TUBULIN-ASSOCIATED PROTEIN 1"/>
    <property type="match status" value="1"/>
</dbReference>
<sequence>PSFCDETLFGAKPWAAPRMRREDVAKLHSLLWSPPPAPRTQPAASPCSRDTPLRAVHPTPTAPGAAGSERARKGKSCGWKRPESGRGVGGQGAPRSQSLHRLNSSSGGLCLAPDTPRAGGCNSHSPATAPAAPALPPARARSRSVSRPPPARSSAAAGGCKPRPPWK</sequence>
<comment type="subunit">
    <text evidence="4">Interacts with RBPJ/RBPSUH.</text>
</comment>
<dbReference type="GO" id="GO:0007399">
    <property type="term" value="P:nervous system development"/>
    <property type="evidence" value="ECO:0007669"/>
    <property type="project" value="UniProtKB-KW"/>
</dbReference>
<organism evidence="13 14">
    <name type="scientific">Pterocles burchelli</name>
    <dbReference type="NCBI Taxonomy" id="2585816"/>
    <lineage>
        <taxon>Eukaryota</taxon>
        <taxon>Metazoa</taxon>
        <taxon>Chordata</taxon>
        <taxon>Craniata</taxon>
        <taxon>Vertebrata</taxon>
        <taxon>Euteleostomi</taxon>
        <taxon>Archelosauria</taxon>
        <taxon>Archosauria</taxon>
        <taxon>Dinosauria</taxon>
        <taxon>Saurischia</taxon>
        <taxon>Theropoda</taxon>
        <taxon>Coelurosauria</taxon>
        <taxon>Aves</taxon>
        <taxon>Neognathae</taxon>
        <taxon>Neoaves</taxon>
        <taxon>Columbimorphae</taxon>
        <taxon>Pterocliformes</taxon>
        <taxon>Pteroclidae</taxon>
        <taxon>Pterocles</taxon>
    </lineage>
</organism>
<dbReference type="Pfam" id="PF17066">
    <property type="entry name" value="RITA"/>
    <property type="match status" value="1"/>
</dbReference>
<evidence type="ECO:0000313" key="13">
    <source>
        <dbReference type="EMBL" id="NWU61767.1"/>
    </source>
</evidence>
<dbReference type="PANTHER" id="PTHR34917:SF1">
    <property type="entry name" value="RBPJ-INTERACTING AND TUBULIN-ASSOCIATED PROTEIN 1"/>
    <property type="match status" value="1"/>
</dbReference>
<dbReference type="GO" id="GO:0005737">
    <property type="term" value="C:cytoplasm"/>
    <property type="evidence" value="ECO:0007669"/>
    <property type="project" value="UniProtKB-SubCell"/>
</dbReference>
<evidence type="ECO:0000256" key="11">
    <source>
        <dbReference type="ARBA" id="ARBA00031318"/>
    </source>
</evidence>
<evidence type="ECO:0000256" key="9">
    <source>
        <dbReference type="ARBA" id="ARBA00023242"/>
    </source>
</evidence>
<dbReference type="GO" id="GO:0051168">
    <property type="term" value="P:nuclear export"/>
    <property type="evidence" value="ECO:0007669"/>
    <property type="project" value="InterPro"/>
</dbReference>
<dbReference type="Proteomes" id="UP000522270">
    <property type="component" value="Unassembled WGS sequence"/>
</dbReference>
<accession>A0A7K5Y910</accession>
<evidence type="ECO:0000256" key="6">
    <source>
        <dbReference type="ARBA" id="ARBA00022490"/>
    </source>
</evidence>
<evidence type="ECO:0000256" key="12">
    <source>
        <dbReference type="SAM" id="MobiDB-lite"/>
    </source>
</evidence>
<feature type="non-terminal residue" evidence="13">
    <location>
        <position position="167"/>
    </location>
</feature>
<evidence type="ECO:0000313" key="14">
    <source>
        <dbReference type="Proteomes" id="UP000522270"/>
    </source>
</evidence>
<name>A0A7K5Y910_9AVES</name>
<evidence type="ECO:0000256" key="8">
    <source>
        <dbReference type="ARBA" id="ARBA00022976"/>
    </source>
</evidence>
<dbReference type="GO" id="GO:0005634">
    <property type="term" value="C:nucleus"/>
    <property type="evidence" value="ECO:0007669"/>
    <property type="project" value="UniProtKB-SubCell"/>
</dbReference>